<dbReference type="Proteomes" id="UP000636800">
    <property type="component" value="Chromosome 1"/>
</dbReference>
<dbReference type="PANTHER" id="PTHR31426">
    <property type="entry name" value="GROUP II INTRON SPLICING FACTOR CRS1-LIKE"/>
    <property type="match status" value="1"/>
</dbReference>
<name>A0A835S2F8_VANPL</name>
<dbReference type="InterPro" id="IPR040286">
    <property type="entry name" value="At3g25440-like"/>
</dbReference>
<protein>
    <submittedName>
        <fullName evidence="1">Uncharacterized protein</fullName>
    </submittedName>
</protein>
<evidence type="ECO:0000313" key="2">
    <source>
        <dbReference type="Proteomes" id="UP000636800"/>
    </source>
</evidence>
<keyword evidence="2" id="KW-1185">Reference proteome</keyword>
<sequence>MTRVRRLWIHKLESQQMGSAADGSLSLSVDQMAKKKVALLLQKLKKYELPELPPPQHDPELLTAEQLQAYKKMDSEIEIMFL</sequence>
<proteinExistence type="predicted"/>
<accession>A0A835S2F8</accession>
<dbReference type="PANTHER" id="PTHR31426:SF4">
    <property type="entry name" value="CRM-DOMAIN CONTAINING FACTOR CFM9, MITOCHONDRIAL"/>
    <property type="match status" value="1"/>
</dbReference>
<gene>
    <name evidence="1" type="ORF">HPP92_000963</name>
</gene>
<evidence type="ECO:0000313" key="1">
    <source>
        <dbReference type="EMBL" id="KAG0496272.1"/>
    </source>
</evidence>
<comment type="caution">
    <text evidence="1">The sequence shown here is derived from an EMBL/GenBank/DDBJ whole genome shotgun (WGS) entry which is preliminary data.</text>
</comment>
<organism evidence="1 2">
    <name type="scientific">Vanilla planifolia</name>
    <name type="common">Vanilla</name>
    <dbReference type="NCBI Taxonomy" id="51239"/>
    <lineage>
        <taxon>Eukaryota</taxon>
        <taxon>Viridiplantae</taxon>
        <taxon>Streptophyta</taxon>
        <taxon>Embryophyta</taxon>
        <taxon>Tracheophyta</taxon>
        <taxon>Spermatophyta</taxon>
        <taxon>Magnoliopsida</taxon>
        <taxon>Liliopsida</taxon>
        <taxon>Asparagales</taxon>
        <taxon>Orchidaceae</taxon>
        <taxon>Vanilloideae</taxon>
        <taxon>Vanilleae</taxon>
        <taxon>Vanilla</taxon>
    </lineage>
</organism>
<dbReference type="EMBL" id="JADCNL010000001">
    <property type="protein sequence ID" value="KAG0496272.1"/>
    <property type="molecule type" value="Genomic_DNA"/>
</dbReference>
<reference evidence="1 2" key="1">
    <citation type="journal article" date="2020" name="Nat. Food">
        <title>A phased Vanilla planifolia genome enables genetic improvement of flavour and production.</title>
        <authorList>
            <person name="Hasing T."/>
            <person name="Tang H."/>
            <person name="Brym M."/>
            <person name="Khazi F."/>
            <person name="Huang T."/>
            <person name="Chambers A.H."/>
        </authorList>
    </citation>
    <scope>NUCLEOTIDE SEQUENCE [LARGE SCALE GENOMIC DNA]</scope>
    <source>
        <tissue evidence="1">Leaf</tissue>
    </source>
</reference>
<dbReference type="OrthoDB" id="423313at2759"/>
<dbReference type="AlphaFoldDB" id="A0A835S2F8"/>